<dbReference type="EMBL" id="ML996692">
    <property type="protein sequence ID" value="KAF2401602.1"/>
    <property type="molecule type" value="Genomic_DNA"/>
</dbReference>
<reference evidence="1" key="1">
    <citation type="journal article" date="2020" name="Stud. Mycol.">
        <title>101 Dothideomycetes genomes: a test case for predicting lifestyles and emergence of pathogens.</title>
        <authorList>
            <person name="Haridas S."/>
            <person name="Albert R."/>
            <person name="Binder M."/>
            <person name="Bloem J."/>
            <person name="Labutti K."/>
            <person name="Salamov A."/>
            <person name="Andreopoulos B."/>
            <person name="Baker S."/>
            <person name="Barry K."/>
            <person name="Bills G."/>
            <person name="Bluhm B."/>
            <person name="Cannon C."/>
            <person name="Castanera R."/>
            <person name="Culley D."/>
            <person name="Daum C."/>
            <person name="Ezra D."/>
            <person name="Gonzalez J."/>
            <person name="Henrissat B."/>
            <person name="Kuo A."/>
            <person name="Liang C."/>
            <person name="Lipzen A."/>
            <person name="Lutzoni F."/>
            <person name="Magnuson J."/>
            <person name="Mondo S."/>
            <person name="Nolan M."/>
            <person name="Ohm R."/>
            <person name="Pangilinan J."/>
            <person name="Park H.-J."/>
            <person name="Ramirez L."/>
            <person name="Alfaro M."/>
            <person name="Sun H."/>
            <person name="Tritt A."/>
            <person name="Yoshinaga Y."/>
            <person name="Zwiers L.-H."/>
            <person name="Turgeon B."/>
            <person name="Goodwin S."/>
            <person name="Spatafora J."/>
            <person name="Crous P."/>
            <person name="Grigoriev I."/>
        </authorList>
    </citation>
    <scope>NUCLEOTIDE SEQUENCE</scope>
    <source>
        <strain evidence="1">CBS 262.69</strain>
    </source>
</reference>
<dbReference type="Proteomes" id="UP000799640">
    <property type="component" value="Unassembled WGS sequence"/>
</dbReference>
<gene>
    <name evidence="1" type="ORF">EJ06DRAFT_350972</name>
</gene>
<name>A0A6G1I012_9PEZI</name>
<evidence type="ECO:0000313" key="2">
    <source>
        <dbReference type="Proteomes" id="UP000799640"/>
    </source>
</evidence>
<proteinExistence type="predicted"/>
<sequence>MSSLSTFSDSLPYPPLPSLSYSFLISPIVLIPLSSPHLRFPRLSLCLLRRPRTPRTLSCSGNPPPSINLTPIIPAPLLARGNPVKSHDQSTLRRFSPRHSFRLQGGNHQLLIQHGVFLPLLRLAAATAVTQPAAAAAPCLTCLMELFTCPAPVACSQVHVTILIADCRQEGEEHQPHQHRTHLVSRSKHSIHATHRPSLHLHPFLCRLSVALIAGCRLHWWVCRWDGPPCRDFTISPS</sequence>
<keyword evidence="2" id="KW-1185">Reference proteome</keyword>
<protein>
    <submittedName>
        <fullName evidence="1">Uncharacterized protein</fullName>
    </submittedName>
</protein>
<evidence type="ECO:0000313" key="1">
    <source>
        <dbReference type="EMBL" id="KAF2401602.1"/>
    </source>
</evidence>
<organism evidence="1 2">
    <name type="scientific">Trichodelitschia bisporula</name>
    <dbReference type="NCBI Taxonomy" id="703511"/>
    <lineage>
        <taxon>Eukaryota</taxon>
        <taxon>Fungi</taxon>
        <taxon>Dikarya</taxon>
        <taxon>Ascomycota</taxon>
        <taxon>Pezizomycotina</taxon>
        <taxon>Dothideomycetes</taxon>
        <taxon>Dothideomycetes incertae sedis</taxon>
        <taxon>Phaeotrichales</taxon>
        <taxon>Phaeotrichaceae</taxon>
        <taxon>Trichodelitschia</taxon>
    </lineage>
</organism>
<dbReference type="AlphaFoldDB" id="A0A6G1I012"/>
<accession>A0A6G1I012</accession>